<keyword evidence="11" id="KW-1185">Reference proteome</keyword>
<dbReference type="PANTHER" id="PTHR30489:SF0">
    <property type="entry name" value="LIPOPROTEIN-RELEASING SYSTEM TRANSMEMBRANE PROTEIN LOLE"/>
    <property type="match status" value="1"/>
</dbReference>
<dbReference type="InterPro" id="IPR003838">
    <property type="entry name" value="ABC3_permease_C"/>
</dbReference>
<evidence type="ECO:0000256" key="6">
    <source>
        <dbReference type="ARBA" id="ARBA00023136"/>
    </source>
</evidence>
<feature type="transmembrane region" description="Helical" evidence="7">
    <location>
        <begin position="367"/>
        <end position="392"/>
    </location>
</feature>
<evidence type="ECO:0000256" key="2">
    <source>
        <dbReference type="ARBA" id="ARBA00005236"/>
    </source>
</evidence>
<comment type="caution">
    <text evidence="10">The sequence shown here is derived from an EMBL/GenBank/DDBJ whole genome shotgun (WGS) entry which is preliminary data.</text>
</comment>
<dbReference type="GO" id="GO:0098797">
    <property type="term" value="C:plasma membrane protein complex"/>
    <property type="evidence" value="ECO:0007669"/>
    <property type="project" value="TreeGrafter"/>
</dbReference>
<comment type="subcellular location">
    <subcellularLocation>
        <location evidence="1">Cell membrane</location>
        <topology evidence="1">Multi-pass membrane protein</topology>
    </subcellularLocation>
</comment>
<dbReference type="AlphaFoldDB" id="A0A011RHS4"/>
<comment type="similarity">
    <text evidence="2">Belongs to the ABC-4 integral membrane protein family. LolC/E subfamily.</text>
</comment>
<evidence type="ECO:0000256" key="7">
    <source>
        <dbReference type="SAM" id="Phobius"/>
    </source>
</evidence>
<evidence type="ECO:0000256" key="4">
    <source>
        <dbReference type="ARBA" id="ARBA00022692"/>
    </source>
</evidence>
<dbReference type="PANTHER" id="PTHR30489">
    <property type="entry name" value="LIPOPROTEIN-RELEASING SYSTEM TRANSMEMBRANE PROTEIN LOLE"/>
    <property type="match status" value="1"/>
</dbReference>
<evidence type="ECO:0000313" key="10">
    <source>
        <dbReference type="EMBL" id="EXI90754.1"/>
    </source>
</evidence>
<evidence type="ECO:0000256" key="3">
    <source>
        <dbReference type="ARBA" id="ARBA00022475"/>
    </source>
</evidence>
<dbReference type="EMBL" id="JEMY01000004">
    <property type="protein sequence ID" value="EXI90754.1"/>
    <property type="molecule type" value="Genomic_DNA"/>
</dbReference>
<accession>A0A011RHS4</accession>
<dbReference type="GO" id="GO:0044874">
    <property type="term" value="P:lipoprotein localization to outer membrane"/>
    <property type="evidence" value="ECO:0007669"/>
    <property type="project" value="TreeGrafter"/>
</dbReference>
<evidence type="ECO:0000259" key="9">
    <source>
        <dbReference type="Pfam" id="PF12704"/>
    </source>
</evidence>
<feature type="domain" description="ABC3 transporter permease C-terminal" evidence="8">
    <location>
        <begin position="279"/>
        <end position="399"/>
    </location>
</feature>
<feature type="transmembrane region" description="Helical" evidence="7">
    <location>
        <begin position="317"/>
        <end position="347"/>
    </location>
</feature>
<organism evidence="10 11">
    <name type="scientific">Accumulibacter regalis</name>
    <dbReference type="NCBI Taxonomy" id="522306"/>
    <lineage>
        <taxon>Bacteria</taxon>
        <taxon>Pseudomonadati</taxon>
        <taxon>Pseudomonadota</taxon>
        <taxon>Betaproteobacteria</taxon>
        <taxon>Candidatus Accumulibacter</taxon>
    </lineage>
</organism>
<keyword evidence="5 7" id="KW-1133">Transmembrane helix</keyword>
<protein>
    <submittedName>
        <fullName evidence="10">ABC transporter permease YtrF</fullName>
    </submittedName>
</protein>
<evidence type="ECO:0000256" key="1">
    <source>
        <dbReference type="ARBA" id="ARBA00004651"/>
    </source>
</evidence>
<dbReference type="STRING" id="1454004.AW11_00612"/>
<dbReference type="InterPro" id="IPR025857">
    <property type="entry name" value="MacB_PCD"/>
</dbReference>
<keyword evidence="4 7" id="KW-0812">Transmembrane</keyword>
<dbReference type="Pfam" id="PF12704">
    <property type="entry name" value="MacB_PCD"/>
    <property type="match status" value="1"/>
</dbReference>
<dbReference type="InterPro" id="IPR051447">
    <property type="entry name" value="Lipoprotein-release_system"/>
</dbReference>
<dbReference type="Proteomes" id="UP000022141">
    <property type="component" value="Unassembled WGS sequence"/>
</dbReference>
<dbReference type="Pfam" id="PF02687">
    <property type="entry name" value="FtsX"/>
    <property type="match status" value="1"/>
</dbReference>
<sequence length="410" mass="44371">MKLRLPDGWTFVLRNIFRQRLRSAATLAAITLGVAGLILAGGFVQDIFVQLGEALIHSQTGHLQISRQGYREGGIRAPERYLIERPEQLQQEILAQPGAEMVLARLAFAGMINNGKRDLGIIGEGVEPSAEAVLGSFLRYIEGRPLADSDLDGIVLGQGVARSLGLKAGDRANLIISLPQGAVNTLDFEVVGIFQSFSKEFDARAVRIPLAAARSLMDTQSAHLMVVLLSRTEDTERAQASLREKLGPHGYEIASWHELSDFYDKTLELYDRQFGVLRLIILLMVLLSVVNSVNMTIFERTREFGTMLALGDRPGQVFRLILAESALIGLIGALLGIGFGCVCAWLISAIGIPMPPPPNANIGYTALIRLLPVDVVTAGAVGFVATCLAALLPARRASRVLIVDALRQGT</sequence>
<proteinExistence type="inferred from homology"/>
<evidence type="ECO:0000256" key="5">
    <source>
        <dbReference type="ARBA" id="ARBA00022989"/>
    </source>
</evidence>
<dbReference type="PATRIC" id="fig|1454004.3.peg.635"/>
<evidence type="ECO:0000313" key="11">
    <source>
        <dbReference type="Proteomes" id="UP000022141"/>
    </source>
</evidence>
<gene>
    <name evidence="10" type="primary">ytrF</name>
    <name evidence="10" type="ORF">AW11_00612</name>
</gene>
<feature type="transmembrane region" description="Helical" evidence="7">
    <location>
        <begin position="275"/>
        <end position="297"/>
    </location>
</feature>
<feature type="domain" description="MacB-like periplasmic core" evidence="9">
    <location>
        <begin position="23"/>
        <end position="244"/>
    </location>
</feature>
<dbReference type="eggNOG" id="COG4591">
    <property type="taxonomic scope" value="Bacteria"/>
</dbReference>
<evidence type="ECO:0000259" key="8">
    <source>
        <dbReference type="Pfam" id="PF02687"/>
    </source>
</evidence>
<feature type="transmembrane region" description="Helical" evidence="7">
    <location>
        <begin position="21"/>
        <end position="44"/>
    </location>
</feature>
<name>A0A011RHS4_ACCRE</name>
<reference evidence="10" key="1">
    <citation type="submission" date="2014-02" db="EMBL/GenBank/DDBJ databases">
        <title>Expanding our view of genomic diversity in Candidatus Accumulibacter clades.</title>
        <authorList>
            <person name="Skennerton C.T."/>
            <person name="Barr J.J."/>
            <person name="Slater F.R."/>
            <person name="Bond P.L."/>
            <person name="Tyson G.W."/>
        </authorList>
    </citation>
    <scope>NUCLEOTIDE SEQUENCE [LARGE SCALE GENOMIC DNA]</scope>
</reference>
<keyword evidence="6 7" id="KW-0472">Membrane</keyword>
<keyword evidence="3" id="KW-1003">Cell membrane</keyword>